<evidence type="ECO:0000313" key="3">
    <source>
        <dbReference type="Proteomes" id="UP000038040"/>
    </source>
</evidence>
<evidence type="ECO:0000313" key="4">
    <source>
        <dbReference type="Proteomes" id="UP000274756"/>
    </source>
</evidence>
<dbReference type="Proteomes" id="UP000274756">
    <property type="component" value="Unassembled WGS sequence"/>
</dbReference>
<dbReference type="Proteomes" id="UP000038040">
    <property type="component" value="Unplaced"/>
</dbReference>
<name>A0A0N4URX7_DRAME</name>
<protein>
    <submittedName>
        <fullName evidence="5">Phytosulfokine-beta</fullName>
    </submittedName>
</protein>
<feature type="chain" id="PRO_5041039598" evidence="1">
    <location>
        <begin position="22"/>
        <end position="79"/>
    </location>
</feature>
<reference evidence="5" key="1">
    <citation type="submission" date="2017-02" db="UniProtKB">
        <authorList>
            <consortium name="WormBaseParasite"/>
        </authorList>
    </citation>
    <scope>IDENTIFICATION</scope>
</reference>
<organism evidence="3 5">
    <name type="scientific">Dracunculus medinensis</name>
    <name type="common">Guinea worm</name>
    <dbReference type="NCBI Taxonomy" id="318479"/>
    <lineage>
        <taxon>Eukaryota</taxon>
        <taxon>Metazoa</taxon>
        <taxon>Ecdysozoa</taxon>
        <taxon>Nematoda</taxon>
        <taxon>Chromadorea</taxon>
        <taxon>Rhabditida</taxon>
        <taxon>Spirurina</taxon>
        <taxon>Dracunculoidea</taxon>
        <taxon>Dracunculidae</taxon>
        <taxon>Dracunculus</taxon>
    </lineage>
</organism>
<reference evidence="2 4" key="2">
    <citation type="submission" date="2018-11" db="EMBL/GenBank/DDBJ databases">
        <authorList>
            <consortium name="Pathogen Informatics"/>
        </authorList>
    </citation>
    <scope>NUCLEOTIDE SEQUENCE [LARGE SCALE GENOMIC DNA]</scope>
</reference>
<dbReference type="WBParaSite" id="DME_0001080901-mRNA-1">
    <property type="protein sequence ID" value="DME_0001080901-mRNA-1"/>
    <property type="gene ID" value="DME_0001080901"/>
</dbReference>
<keyword evidence="4" id="KW-1185">Reference proteome</keyword>
<evidence type="ECO:0000313" key="2">
    <source>
        <dbReference type="EMBL" id="VDN54235.1"/>
    </source>
</evidence>
<keyword evidence="1" id="KW-0732">Signal</keyword>
<proteinExistence type="predicted"/>
<dbReference type="AlphaFoldDB" id="A0A0N4URX7"/>
<gene>
    <name evidence="2" type="ORF">DME_LOCUS4208</name>
</gene>
<sequence>MSTARVLFVILTFFFLSSVDAANYNPIDDCFTLVPVQNVQNNNKKRPSIPPSACHDTDLGLCYELFKLDEPTIRNNLME</sequence>
<feature type="signal peptide" evidence="1">
    <location>
        <begin position="1"/>
        <end position="21"/>
    </location>
</feature>
<dbReference type="EMBL" id="UYYG01000409">
    <property type="protein sequence ID" value="VDN54235.1"/>
    <property type="molecule type" value="Genomic_DNA"/>
</dbReference>
<evidence type="ECO:0000313" key="5">
    <source>
        <dbReference type="WBParaSite" id="DME_0001080901-mRNA-1"/>
    </source>
</evidence>
<accession>A0A0N4URX7</accession>
<evidence type="ECO:0000256" key="1">
    <source>
        <dbReference type="SAM" id="SignalP"/>
    </source>
</evidence>